<evidence type="ECO:0000256" key="4">
    <source>
        <dbReference type="RuleBase" id="RU362029"/>
    </source>
</evidence>
<gene>
    <name evidence="5" type="ORF">SAMN05421849_1724</name>
</gene>
<evidence type="ECO:0000313" key="5">
    <source>
        <dbReference type="EMBL" id="SIT82551.1"/>
    </source>
</evidence>
<evidence type="ECO:0000313" key="6">
    <source>
        <dbReference type="Proteomes" id="UP000192455"/>
    </source>
</evidence>
<reference evidence="5 6" key="1">
    <citation type="submission" date="2017-01" db="EMBL/GenBank/DDBJ databases">
        <authorList>
            <person name="Mah S.A."/>
            <person name="Swanson W.J."/>
            <person name="Moy G.W."/>
            <person name="Vacquier V.D."/>
        </authorList>
    </citation>
    <scope>NUCLEOTIDE SEQUENCE [LARGE SCALE GENOMIC DNA]</scope>
    <source>
        <strain evidence="5 6">DSM 21219</strain>
    </source>
</reference>
<dbReference type="PANTHER" id="PTHR30041:SF4">
    <property type="entry name" value="ARSENATE REDUCTASE"/>
    <property type="match status" value="1"/>
</dbReference>
<dbReference type="InterPro" id="IPR036249">
    <property type="entry name" value="Thioredoxin-like_sf"/>
</dbReference>
<sequence length="118" mass="12834">MTPGDAIEFWHNPRCSKSRAALALLEERGAPVRLRRYLEDGPTRAEIEAALVALGNAPALSLIRRGEALFAELGLDGADEAHLVEAMATHPRLIERPLALRGGRAVIGRPPERVLDLL</sequence>
<evidence type="ECO:0000256" key="3">
    <source>
        <dbReference type="PROSITE-ProRule" id="PRU01282"/>
    </source>
</evidence>
<evidence type="ECO:0000256" key="2">
    <source>
        <dbReference type="ARBA" id="ARBA00023002"/>
    </source>
</evidence>
<dbReference type="GO" id="GO:0008794">
    <property type="term" value="F:arsenate reductase (glutaredoxin) activity"/>
    <property type="evidence" value="ECO:0007669"/>
    <property type="project" value="UniProtKB-UniRule"/>
</dbReference>
<dbReference type="CDD" id="cd03034">
    <property type="entry name" value="ArsC_ArsC"/>
    <property type="match status" value="1"/>
</dbReference>
<dbReference type="Proteomes" id="UP000192455">
    <property type="component" value="Unassembled WGS sequence"/>
</dbReference>
<dbReference type="EC" id="1.20.4.1" evidence="4"/>
<proteinExistence type="inferred from homology"/>
<dbReference type="SUPFAM" id="SSF52833">
    <property type="entry name" value="Thioredoxin-like"/>
    <property type="match status" value="1"/>
</dbReference>
<comment type="similarity">
    <text evidence="1 3 4">Belongs to the ArsC family.</text>
</comment>
<dbReference type="InterPro" id="IPR006660">
    <property type="entry name" value="Arsenate_reductase-like"/>
</dbReference>
<keyword evidence="6" id="KW-1185">Reference proteome</keyword>
<dbReference type="AlphaFoldDB" id="A0A1R3WWS4"/>
<evidence type="ECO:0000256" key="1">
    <source>
        <dbReference type="ARBA" id="ARBA00007198"/>
    </source>
</evidence>
<dbReference type="Pfam" id="PF03960">
    <property type="entry name" value="ArsC"/>
    <property type="match status" value="1"/>
</dbReference>
<accession>A0A1R3WWS4</accession>
<organism evidence="5 6">
    <name type="scientific">Pontibaca methylaminivorans</name>
    <dbReference type="NCBI Taxonomy" id="515897"/>
    <lineage>
        <taxon>Bacteria</taxon>
        <taxon>Pseudomonadati</taxon>
        <taxon>Pseudomonadota</taxon>
        <taxon>Alphaproteobacteria</taxon>
        <taxon>Rhodobacterales</taxon>
        <taxon>Roseobacteraceae</taxon>
        <taxon>Pontibaca</taxon>
    </lineage>
</organism>
<dbReference type="PANTHER" id="PTHR30041">
    <property type="entry name" value="ARSENATE REDUCTASE"/>
    <property type="match status" value="1"/>
</dbReference>
<dbReference type="Gene3D" id="3.40.30.10">
    <property type="entry name" value="Glutaredoxin"/>
    <property type="match status" value="1"/>
</dbReference>
<dbReference type="OrthoDB" id="9790554at2"/>
<protein>
    <recommendedName>
        <fullName evidence="4">Arsenate reductase</fullName>
        <ecNumber evidence="4">1.20.4.1</ecNumber>
    </recommendedName>
</protein>
<dbReference type="RefSeq" id="WP_076649470.1">
    <property type="nucleotide sequence ID" value="NZ_FTPS01000001.1"/>
</dbReference>
<keyword evidence="2 4" id="KW-0560">Oxidoreductase</keyword>
<comment type="catalytic activity">
    <reaction evidence="4">
        <text>[glutaredoxin]-dithiol + arsenate + glutathione + H(+) = glutathionyl-S-S-[glutaredoxin] + arsenite + H2O</text>
        <dbReference type="Rhea" id="RHEA:22016"/>
        <dbReference type="Rhea" id="RHEA-COMP:10729"/>
        <dbReference type="Rhea" id="RHEA-COMP:17668"/>
        <dbReference type="ChEBI" id="CHEBI:15377"/>
        <dbReference type="ChEBI" id="CHEBI:15378"/>
        <dbReference type="ChEBI" id="CHEBI:29242"/>
        <dbReference type="ChEBI" id="CHEBI:29950"/>
        <dbReference type="ChEBI" id="CHEBI:48597"/>
        <dbReference type="ChEBI" id="CHEBI:57925"/>
        <dbReference type="ChEBI" id="CHEBI:146199"/>
        <dbReference type="EC" id="1.20.4.1"/>
    </reaction>
</comment>
<dbReference type="STRING" id="515897.SAMN05421849_1724"/>
<name>A0A1R3WWS4_9RHOB</name>
<dbReference type="InterPro" id="IPR006659">
    <property type="entry name" value="Arsenate_reductase"/>
</dbReference>
<dbReference type="EMBL" id="FTPS01000001">
    <property type="protein sequence ID" value="SIT82551.1"/>
    <property type="molecule type" value="Genomic_DNA"/>
</dbReference>
<dbReference type="NCBIfam" id="TIGR00014">
    <property type="entry name" value="arsC"/>
    <property type="match status" value="1"/>
</dbReference>
<dbReference type="PROSITE" id="PS51353">
    <property type="entry name" value="ARSC"/>
    <property type="match status" value="1"/>
</dbReference>